<evidence type="ECO:0000313" key="2">
    <source>
        <dbReference type="EMBL" id="ARD97583.1"/>
    </source>
</evidence>
<dbReference type="EMBL" id="CP016702">
    <property type="protein sequence ID" value="ARD97583.1"/>
    <property type="molecule type" value="Genomic_DNA"/>
</dbReference>
<keyword evidence="1" id="KW-0812">Transmembrane</keyword>
<keyword evidence="1" id="KW-0472">Membrane</keyword>
<sequence>MGAPEGHPFFGNQYTNGGYQQGSYSYDVEPVVEKTIDVVKSIHKTLSETSAKSSYNGSNNMTRSASSSAKGISGKEAIIIGSVVLALTTVGGVIAYKWKNRKKKETVKIDNVGVCSNCGKPLLGATFHPKDDENGIESYIQCKYCGTKNYAHYNDEQESMEE</sequence>
<reference evidence="2 3" key="1">
    <citation type="journal article" date="2017" name="BMC Genomics">
        <title>Comparative and functional genomics of the Lactococcus lactis taxon; insights into evolution and niche adaptation.</title>
        <authorList>
            <person name="Kelleher P."/>
            <person name="Bottacini F."/>
            <person name="Mahony J."/>
            <person name="Kilcawley K.N."/>
            <person name="van Sinderen D."/>
        </authorList>
    </citation>
    <scope>NUCLEOTIDE SEQUENCE [LARGE SCALE GENOMIC DNA]</scope>
    <source>
        <strain evidence="2 3">275</strain>
        <plasmid evidence="3">p275d</plasmid>
    </source>
</reference>
<proteinExistence type="predicted"/>
<keyword evidence="2" id="KW-0614">Plasmid</keyword>
<accession>A0A1V0NCC7</accession>
<dbReference type="RefSeq" id="WP_081144453.1">
    <property type="nucleotide sequence ID" value="NZ_CP016702.1"/>
</dbReference>
<evidence type="ECO:0000256" key="1">
    <source>
        <dbReference type="SAM" id="Phobius"/>
    </source>
</evidence>
<keyword evidence="1" id="KW-1133">Transmembrane helix</keyword>
<organism evidence="2 3">
    <name type="scientific">Lactococcus lactis subsp. lactis</name>
    <name type="common">Streptococcus lactis</name>
    <dbReference type="NCBI Taxonomy" id="1360"/>
    <lineage>
        <taxon>Bacteria</taxon>
        <taxon>Bacillati</taxon>
        <taxon>Bacillota</taxon>
        <taxon>Bacilli</taxon>
        <taxon>Lactobacillales</taxon>
        <taxon>Streptococcaceae</taxon>
        <taxon>Lactococcus</taxon>
    </lineage>
</organism>
<dbReference type="Proteomes" id="UP000192085">
    <property type="component" value="Plasmid p275D"/>
</dbReference>
<geneLocation type="plasmid" evidence="3">
    <name>p275d</name>
</geneLocation>
<evidence type="ECO:0000313" key="3">
    <source>
        <dbReference type="Proteomes" id="UP000192085"/>
    </source>
</evidence>
<gene>
    <name evidence="2" type="ORF">LL275_pD05</name>
</gene>
<dbReference type="AlphaFoldDB" id="A0A1V0NCC7"/>
<name>A0A1V0NCC7_LACLL</name>
<feature type="transmembrane region" description="Helical" evidence="1">
    <location>
        <begin position="77"/>
        <end position="96"/>
    </location>
</feature>
<protein>
    <submittedName>
        <fullName evidence="2">Uncharacterized protein</fullName>
    </submittedName>
</protein>